<keyword evidence="4" id="KW-0812">Transmembrane</keyword>
<evidence type="ECO:0000256" key="4">
    <source>
        <dbReference type="SAM" id="Phobius"/>
    </source>
</evidence>
<dbReference type="InterPro" id="IPR020846">
    <property type="entry name" value="MFS_dom"/>
</dbReference>
<evidence type="ECO:0000313" key="7">
    <source>
        <dbReference type="Proteomes" id="UP000279236"/>
    </source>
</evidence>
<dbReference type="PANTHER" id="PTHR11360">
    <property type="entry name" value="MONOCARBOXYLATE TRANSPORTER"/>
    <property type="match status" value="1"/>
</dbReference>
<dbReference type="Proteomes" id="UP000279236">
    <property type="component" value="Unassembled WGS sequence"/>
</dbReference>
<dbReference type="AlphaFoldDB" id="A0A427XJI0"/>
<dbReference type="Pfam" id="PF07690">
    <property type="entry name" value="MFS_1"/>
    <property type="match status" value="1"/>
</dbReference>
<feature type="transmembrane region" description="Helical" evidence="4">
    <location>
        <begin position="287"/>
        <end position="309"/>
    </location>
</feature>
<dbReference type="InterPro" id="IPR011701">
    <property type="entry name" value="MFS"/>
</dbReference>
<feature type="transmembrane region" description="Helical" evidence="4">
    <location>
        <begin position="451"/>
        <end position="473"/>
    </location>
</feature>
<feature type="region of interest" description="Disordered" evidence="3">
    <location>
        <begin position="485"/>
        <end position="515"/>
    </location>
</feature>
<comment type="similarity">
    <text evidence="2">Belongs to the major facilitator superfamily. Monocarboxylate porter (TC 2.A.1.13) family.</text>
</comment>
<keyword evidence="7" id="KW-1185">Reference proteome</keyword>
<dbReference type="InterPro" id="IPR050327">
    <property type="entry name" value="Proton-linked_MCT"/>
</dbReference>
<feature type="transmembrane region" description="Helical" evidence="4">
    <location>
        <begin position="321"/>
        <end position="340"/>
    </location>
</feature>
<evidence type="ECO:0000259" key="5">
    <source>
        <dbReference type="PROSITE" id="PS50850"/>
    </source>
</evidence>
<dbReference type="GO" id="GO:0022857">
    <property type="term" value="F:transmembrane transporter activity"/>
    <property type="evidence" value="ECO:0007669"/>
    <property type="project" value="InterPro"/>
</dbReference>
<dbReference type="PROSITE" id="PS50850">
    <property type="entry name" value="MFS"/>
    <property type="match status" value="1"/>
</dbReference>
<feature type="transmembrane region" description="Helical" evidence="4">
    <location>
        <begin position="155"/>
        <end position="175"/>
    </location>
</feature>
<keyword evidence="4" id="KW-0472">Membrane</keyword>
<dbReference type="InterPro" id="IPR036259">
    <property type="entry name" value="MFS_trans_sf"/>
</dbReference>
<feature type="transmembrane region" description="Helical" evidence="4">
    <location>
        <begin position="417"/>
        <end position="439"/>
    </location>
</feature>
<sequence length="515" mass="55967">MRPPDGHTAVHHTAEQEAEHIHRIEEAGYTSAVPIGDGFMESAVAMAPPHERLSMERRASSVEAMEETARIEDDIGPPPDGGRQAWLTVLAGFLQQFCIFGMINCNGNLQAYYLANQLEGYQKPTVAWIGSVQSFVEFAFALITGRYLDVHGPVLLVSGATVLGFAATIGMAFSYKFYQFFLSFFLFGIAGTLTYAPSGAIVSHWFAKRRSLAVGIVVCGSSVGGLIYPIMLEQLFVRTSYRNTMLIIGAMNFVLMAPGVFWMKTRLPPRRPPPLKDMLRPWHEPKYVVHVIGSVLYGMNILAPFFTAISYATENGLPDHIASYAVTICMSGSIVGRIAFGLLADRFGVWRIYGTVGFISSIVMFAFWLPPMNGGPGAEALTIIGLLSYGVISGSWFTLVPSATAAISPVHEAGMRFGMLITVMAIPSLVGPVITSALIEAGNNRFTYGAVWVGCCTALSGLVTNSIPFAEWVKRRRGWGKEEACSSVESTAPTLEEARIEEKPEGVQVTETSKS</sequence>
<protein>
    <recommendedName>
        <fullName evidence="5">Major facilitator superfamily (MFS) profile domain-containing protein</fullName>
    </recommendedName>
</protein>
<dbReference type="OrthoDB" id="2581982at2759"/>
<proteinExistence type="inferred from homology"/>
<gene>
    <name evidence="6" type="ORF">EHS24_001980</name>
</gene>
<dbReference type="GeneID" id="39586523"/>
<evidence type="ECO:0000313" key="6">
    <source>
        <dbReference type="EMBL" id="RSH79051.1"/>
    </source>
</evidence>
<name>A0A427XJI0_9TREE</name>
<accession>A0A427XJI0</accession>
<feature type="transmembrane region" description="Helical" evidence="4">
    <location>
        <begin position="381"/>
        <end position="405"/>
    </location>
</feature>
<feature type="transmembrane region" description="Helical" evidence="4">
    <location>
        <begin position="212"/>
        <end position="232"/>
    </location>
</feature>
<reference evidence="6 7" key="1">
    <citation type="submission" date="2018-11" db="EMBL/GenBank/DDBJ databases">
        <title>Genome sequence of Apiotrichum porosum DSM 27194.</title>
        <authorList>
            <person name="Aliyu H."/>
            <person name="Gorte O."/>
            <person name="Ochsenreither K."/>
        </authorList>
    </citation>
    <scope>NUCLEOTIDE SEQUENCE [LARGE SCALE GENOMIC DNA]</scope>
    <source>
        <strain evidence="6 7">DSM 27194</strain>
    </source>
</reference>
<dbReference type="PANTHER" id="PTHR11360:SF177">
    <property type="entry name" value="RIBOFLAVIN TRANSPORTER MCH5"/>
    <property type="match status" value="1"/>
</dbReference>
<dbReference type="SUPFAM" id="SSF103473">
    <property type="entry name" value="MFS general substrate transporter"/>
    <property type="match status" value="1"/>
</dbReference>
<feature type="domain" description="Major facilitator superfamily (MFS) profile" evidence="5">
    <location>
        <begin position="84"/>
        <end position="473"/>
    </location>
</feature>
<keyword evidence="4" id="KW-1133">Transmembrane helix</keyword>
<dbReference type="RefSeq" id="XP_028474198.1">
    <property type="nucleotide sequence ID" value="XM_028617735.1"/>
</dbReference>
<organism evidence="6 7">
    <name type="scientific">Apiotrichum porosum</name>
    <dbReference type="NCBI Taxonomy" id="105984"/>
    <lineage>
        <taxon>Eukaryota</taxon>
        <taxon>Fungi</taxon>
        <taxon>Dikarya</taxon>
        <taxon>Basidiomycota</taxon>
        <taxon>Agaricomycotina</taxon>
        <taxon>Tremellomycetes</taxon>
        <taxon>Trichosporonales</taxon>
        <taxon>Trichosporonaceae</taxon>
        <taxon>Apiotrichum</taxon>
    </lineage>
</organism>
<feature type="compositionally biased region" description="Basic and acidic residues" evidence="3">
    <location>
        <begin position="496"/>
        <end position="505"/>
    </location>
</feature>
<evidence type="ECO:0000256" key="2">
    <source>
        <dbReference type="ARBA" id="ARBA00006727"/>
    </source>
</evidence>
<evidence type="ECO:0000256" key="3">
    <source>
        <dbReference type="SAM" id="MobiDB-lite"/>
    </source>
</evidence>
<dbReference type="Gene3D" id="1.20.1250.20">
    <property type="entry name" value="MFS general substrate transporter like domains"/>
    <property type="match status" value="1"/>
</dbReference>
<dbReference type="EMBL" id="RSCE01000011">
    <property type="protein sequence ID" value="RSH79051.1"/>
    <property type="molecule type" value="Genomic_DNA"/>
</dbReference>
<feature type="transmembrane region" description="Helical" evidence="4">
    <location>
        <begin position="181"/>
        <end position="205"/>
    </location>
</feature>
<feature type="transmembrane region" description="Helical" evidence="4">
    <location>
        <begin position="352"/>
        <end position="369"/>
    </location>
</feature>
<comment type="subcellular location">
    <subcellularLocation>
        <location evidence="1">Membrane</location>
        <topology evidence="1">Multi-pass membrane protein</topology>
    </subcellularLocation>
</comment>
<comment type="caution">
    <text evidence="6">The sequence shown here is derived from an EMBL/GenBank/DDBJ whole genome shotgun (WGS) entry which is preliminary data.</text>
</comment>
<feature type="transmembrane region" description="Helical" evidence="4">
    <location>
        <begin position="244"/>
        <end position="263"/>
    </location>
</feature>
<evidence type="ECO:0000256" key="1">
    <source>
        <dbReference type="ARBA" id="ARBA00004141"/>
    </source>
</evidence>
<dbReference type="GO" id="GO:0016020">
    <property type="term" value="C:membrane"/>
    <property type="evidence" value="ECO:0007669"/>
    <property type="project" value="UniProtKB-SubCell"/>
</dbReference>